<feature type="compositionally biased region" description="Low complexity" evidence="7">
    <location>
        <begin position="429"/>
        <end position="444"/>
    </location>
</feature>
<dbReference type="SUPFAM" id="SSF52768">
    <property type="entry name" value="Arginase/deacetylase"/>
    <property type="match status" value="1"/>
</dbReference>
<dbReference type="CDD" id="cd09991">
    <property type="entry name" value="HDAC_classI"/>
    <property type="match status" value="1"/>
</dbReference>
<dbReference type="OrthoDB" id="73273at2759"/>
<comment type="similarity">
    <text evidence="1">Belongs to the histone deacetylase family. HD type 1 subfamily.</text>
</comment>
<evidence type="ECO:0000259" key="8">
    <source>
        <dbReference type="Pfam" id="PF00850"/>
    </source>
</evidence>
<dbReference type="AlphaFoldDB" id="A0A9N9RRA9"/>
<evidence type="ECO:0000256" key="7">
    <source>
        <dbReference type="SAM" id="MobiDB-lite"/>
    </source>
</evidence>
<sequence length="501" mass="56257">MATIREHYNKKVCYFYDAAIGESYFGEKHPMKPFRIVMAHNLIMKYGLYKKMKIYRPYRASKEDMFNFHADDYVIFLKNINEGFISNEVKELTTRFSVGTKENDCPVFKGVFDLAQISSGGSLSAAANIVLGNADIAINWSGGLHHAKKAEARGFCYVNDIVLCILELLKFHKRVLYIDIDVHHGDGVEEAFFTTDRVMTVSFHRFGDEFFPGTGGFNDIGAGKGKYYSINVPLKAGLNDDDYEKIFIPVIIKVMEVYDPSVIVLQCGADSLAGDRLGDFNLTLKGHGRCVEFMRRYNIPLILLGGGGYTVKNVSRCWCYETAIALNTEIPDELPPNDFSRYFKPITKLHIKPEKVPNYNTPEYLDQCIEHVYETLRNIQSVPSVQFMDSPPLFMSPESVSRLSSIRTSTPDSVQSLSPNTVQSWSPGSVQSSPNSFQSSVNSNKSSIQADSVLEISSDEEDNTTDTISSDINSIQTTSTDSAIDSTIMTVSENEYYDDYF</sequence>
<dbReference type="InterPro" id="IPR023696">
    <property type="entry name" value="Ureohydrolase_dom_sf"/>
</dbReference>
<dbReference type="GO" id="GO:0000118">
    <property type="term" value="C:histone deacetylase complex"/>
    <property type="evidence" value="ECO:0007669"/>
    <property type="project" value="UniProtKB-ARBA"/>
</dbReference>
<proteinExistence type="inferred from homology"/>
<dbReference type="EMBL" id="OU895878">
    <property type="protein sequence ID" value="CAG9801875.1"/>
    <property type="molecule type" value="Genomic_DNA"/>
</dbReference>
<keyword evidence="5" id="KW-0156">Chromatin regulator</keyword>
<dbReference type="InterPro" id="IPR037138">
    <property type="entry name" value="His_deacetylse_dom_sf"/>
</dbReference>
<evidence type="ECO:0000256" key="6">
    <source>
        <dbReference type="ARBA" id="ARBA00048287"/>
    </source>
</evidence>
<keyword evidence="10" id="KW-1185">Reference proteome</keyword>
<reference evidence="9" key="1">
    <citation type="submission" date="2022-01" db="EMBL/GenBank/DDBJ databases">
        <authorList>
            <person name="King R."/>
        </authorList>
    </citation>
    <scope>NUCLEOTIDE SEQUENCE</scope>
</reference>
<evidence type="ECO:0000256" key="3">
    <source>
        <dbReference type="ARBA" id="ARBA00022491"/>
    </source>
</evidence>
<keyword evidence="3" id="KW-0678">Repressor</keyword>
<comment type="catalytic activity">
    <reaction evidence="6">
        <text>N(6)-acetyl-L-lysyl-[histone] + H2O = L-lysyl-[histone] + acetate</text>
        <dbReference type="Rhea" id="RHEA:58196"/>
        <dbReference type="Rhea" id="RHEA-COMP:9845"/>
        <dbReference type="Rhea" id="RHEA-COMP:11338"/>
        <dbReference type="ChEBI" id="CHEBI:15377"/>
        <dbReference type="ChEBI" id="CHEBI:29969"/>
        <dbReference type="ChEBI" id="CHEBI:30089"/>
        <dbReference type="ChEBI" id="CHEBI:61930"/>
        <dbReference type="EC" id="3.5.1.98"/>
    </reaction>
</comment>
<dbReference type="PANTHER" id="PTHR10625:SF10">
    <property type="entry name" value="HISTONE DEACETYLASE HDAC1"/>
    <property type="match status" value="1"/>
</dbReference>
<evidence type="ECO:0000313" key="9">
    <source>
        <dbReference type="EMBL" id="CAG9801875.1"/>
    </source>
</evidence>
<keyword evidence="4" id="KW-0378">Hydrolase</keyword>
<dbReference type="Gene3D" id="3.40.800.20">
    <property type="entry name" value="Histone deacetylase domain"/>
    <property type="match status" value="1"/>
</dbReference>
<organism evidence="9 10">
    <name type="scientific">Chironomus riparius</name>
    <dbReference type="NCBI Taxonomy" id="315576"/>
    <lineage>
        <taxon>Eukaryota</taxon>
        <taxon>Metazoa</taxon>
        <taxon>Ecdysozoa</taxon>
        <taxon>Arthropoda</taxon>
        <taxon>Hexapoda</taxon>
        <taxon>Insecta</taxon>
        <taxon>Pterygota</taxon>
        <taxon>Neoptera</taxon>
        <taxon>Endopterygota</taxon>
        <taxon>Diptera</taxon>
        <taxon>Nematocera</taxon>
        <taxon>Chironomoidea</taxon>
        <taxon>Chironomidae</taxon>
        <taxon>Chironominae</taxon>
        <taxon>Chironomus</taxon>
    </lineage>
</organism>
<gene>
    <name evidence="9" type="ORF">CHIRRI_LOCUS4795</name>
</gene>
<dbReference type="PRINTS" id="PR01271">
    <property type="entry name" value="HISDACETLASE"/>
</dbReference>
<dbReference type="GO" id="GO:0031507">
    <property type="term" value="P:heterochromatin formation"/>
    <property type="evidence" value="ECO:0007669"/>
    <property type="project" value="TreeGrafter"/>
</dbReference>
<dbReference type="Pfam" id="PF00850">
    <property type="entry name" value="Hist_deacetyl"/>
    <property type="match status" value="1"/>
</dbReference>
<dbReference type="GO" id="GO:0141221">
    <property type="term" value="F:histone deacetylase activity, hydrolytic mechanism"/>
    <property type="evidence" value="ECO:0007669"/>
    <property type="project" value="UniProtKB-EC"/>
</dbReference>
<protein>
    <recommendedName>
        <fullName evidence="2">histone deacetylase</fullName>
        <ecNumber evidence="2">3.5.1.98</ecNumber>
    </recommendedName>
</protein>
<name>A0A9N9RRA9_9DIPT</name>
<evidence type="ECO:0000313" key="10">
    <source>
        <dbReference type="Proteomes" id="UP001153620"/>
    </source>
</evidence>
<feature type="domain" description="Histone deacetylase" evidence="8">
    <location>
        <begin position="29"/>
        <end position="323"/>
    </location>
</feature>
<evidence type="ECO:0000256" key="2">
    <source>
        <dbReference type="ARBA" id="ARBA00012111"/>
    </source>
</evidence>
<evidence type="ECO:0000256" key="1">
    <source>
        <dbReference type="ARBA" id="ARBA00006457"/>
    </source>
</evidence>
<evidence type="ECO:0000256" key="4">
    <source>
        <dbReference type="ARBA" id="ARBA00022801"/>
    </source>
</evidence>
<feature type="region of interest" description="Disordered" evidence="7">
    <location>
        <begin position="405"/>
        <end position="444"/>
    </location>
</feature>
<dbReference type="Proteomes" id="UP001153620">
    <property type="component" value="Chromosome 2"/>
</dbReference>
<dbReference type="PRINTS" id="PR01270">
    <property type="entry name" value="HDASUPER"/>
</dbReference>
<dbReference type="PANTHER" id="PTHR10625">
    <property type="entry name" value="HISTONE DEACETYLASE HDAC1-RELATED"/>
    <property type="match status" value="1"/>
</dbReference>
<dbReference type="InterPro" id="IPR003084">
    <property type="entry name" value="HDAC_I/II"/>
</dbReference>
<accession>A0A9N9RRA9</accession>
<evidence type="ECO:0000256" key="5">
    <source>
        <dbReference type="ARBA" id="ARBA00022853"/>
    </source>
</evidence>
<dbReference type="InterPro" id="IPR000286">
    <property type="entry name" value="HDACs"/>
</dbReference>
<reference evidence="9" key="2">
    <citation type="submission" date="2022-10" db="EMBL/GenBank/DDBJ databases">
        <authorList>
            <consortium name="ENA_rothamsted_submissions"/>
            <consortium name="culmorum"/>
            <person name="King R."/>
        </authorList>
    </citation>
    <scope>NUCLEOTIDE SEQUENCE</scope>
</reference>
<feature type="compositionally biased region" description="Polar residues" evidence="7">
    <location>
        <begin position="405"/>
        <end position="428"/>
    </location>
</feature>
<dbReference type="EC" id="3.5.1.98" evidence="2"/>
<dbReference type="InterPro" id="IPR023801">
    <property type="entry name" value="His_deacetylse_dom"/>
</dbReference>